<dbReference type="RefSeq" id="WP_160756623.1">
    <property type="nucleotide sequence ID" value="NZ_WTYL01000003.1"/>
</dbReference>
<gene>
    <name evidence="1" type="ORF">GRI65_10950</name>
</gene>
<name>A0A845AZQ8_9SPHN</name>
<evidence type="ECO:0008006" key="3">
    <source>
        <dbReference type="Google" id="ProtNLM"/>
    </source>
</evidence>
<dbReference type="Gene3D" id="3.40.50.300">
    <property type="entry name" value="P-loop containing nucleotide triphosphate hydrolases"/>
    <property type="match status" value="1"/>
</dbReference>
<dbReference type="Proteomes" id="UP000431922">
    <property type="component" value="Unassembled WGS sequence"/>
</dbReference>
<evidence type="ECO:0000313" key="2">
    <source>
        <dbReference type="Proteomes" id="UP000431922"/>
    </source>
</evidence>
<keyword evidence="2" id="KW-1185">Reference proteome</keyword>
<proteinExistence type="predicted"/>
<dbReference type="InterPro" id="IPR027417">
    <property type="entry name" value="P-loop_NTPase"/>
</dbReference>
<reference evidence="1 2" key="1">
    <citation type="submission" date="2019-12" db="EMBL/GenBank/DDBJ databases">
        <title>Genomic-based taxomic classification of the family Erythrobacteraceae.</title>
        <authorList>
            <person name="Xu L."/>
        </authorList>
    </citation>
    <scope>NUCLEOTIDE SEQUENCE [LARGE SCALE GENOMIC DNA]</scope>
    <source>
        <strain evidence="1 2">KCTC 42453</strain>
    </source>
</reference>
<sequence>MPDMSRSSTRTIEAKQVLRTSSDDHQAEVLIAPPLAVGLSERLSSFILDERPAIFAEASQAVYEPNGAAAAILGDLIKPVALASLYNCLPPLLGGGTAELDRLLVDWSTAGLIDVIPDAGGLLEPADRQAGLPLGYEVASVFGHGRSLEWFDALNYLPEAGNGELSAHVWSYKGVGIVKFANQPARIILRDQIAAALRYSLVEMILQHTDRIAMHCACMTVGDGAILLLGAPGSGKSTLAMFANECGMTLAGDDIALFDPLSGKIMPLALPLTLKEGSWSLLTATSWRHSNTAPVQRQDGVTVMYLPLRGPVSQTPMKIRALIRIDRGAQERATISHWSKTDCLRHVCSEAKKNSGNASVEDINAMVSAISDAKTLTLSYSDAAEAGQLLGLNFGG</sequence>
<protein>
    <recommendedName>
        <fullName evidence="3">Hpr(Ser) kinase/phosphatase</fullName>
    </recommendedName>
</protein>
<dbReference type="AlphaFoldDB" id="A0A845AZQ8"/>
<accession>A0A845AZQ8</accession>
<dbReference type="OrthoDB" id="3213869at2"/>
<dbReference type="SUPFAM" id="SSF53795">
    <property type="entry name" value="PEP carboxykinase-like"/>
    <property type="match status" value="1"/>
</dbReference>
<comment type="caution">
    <text evidence="1">The sequence shown here is derived from an EMBL/GenBank/DDBJ whole genome shotgun (WGS) entry which is preliminary data.</text>
</comment>
<dbReference type="EMBL" id="WTYL01000003">
    <property type="protein sequence ID" value="MXP44973.1"/>
    <property type="molecule type" value="Genomic_DNA"/>
</dbReference>
<evidence type="ECO:0000313" key="1">
    <source>
        <dbReference type="EMBL" id="MXP44973.1"/>
    </source>
</evidence>
<organism evidence="1 2">
    <name type="scientific">Allopontixanthobacter sediminis</name>
    <dbReference type="NCBI Taxonomy" id="1689985"/>
    <lineage>
        <taxon>Bacteria</taxon>
        <taxon>Pseudomonadati</taxon>
        <taxon>Pseudomonadota</taxon>
        <taxon>Alphaproteobacteria</taxon>
        <taxon>Sphingomonadales</taxon>
        <taxon>Erythrobacteraceae</taxon>
        <taxon>Allopontixanthobacter</taxon>
    </lineage>
</organism>